<dbReference type="Proteomes" id="UP000027135">
    <property type="component" value="Unassembled WGS sequence"/>
</dbReference>
<evidence type="ECO:0000256" key="1">
    <source>
        <dbReference type="SAM" id="Phobius"/>
    </source>
</evidence>
<keyword evidence="3" id="KW-1185">Reference proteome</keyword>
<dbReference type="EMBL" id="KK852506">
    <property type="protein sequence ID" value="KDR22476.1"/>
    <property type="molecule type" value="Genomic_DNA"/>
</dbReference>
<reference evidence="2 3" key="1">
    <citation type="journal article" date="2014" name="Nat. Commun.">
        <title>Molecular traces of alternative social organization in a termite genome.</title>
        <authorList>
            <person name="Terrapon N."/>
            <person name="Li C."/>
            <person name="Robertson H.M."/>
            <person name="Ji L."/>
            <person name="Meng X."/>
            <person name="Booth W."/>
            <person name="Chen Z."/>
            <person name="Childers C.P."/>
            <person name="Glastad K.M."/>
            <person name="Gokhale K."/>
            <person name="Gowin J."/>
            <person name="Gronenberg W."/>
            <person name="Hermansen R.A."/>
            <person name="Hu H."/>
            <person name="Hunt B.G."/>
            <person name="Huylmans A.K."/>
            <person name="Khalil S.M."/>
            <person name="Mitchell R.D."/>
            <person name="Munoz-Torres M.C."/>
            <person name="Mustard J.A."/>
            <person name="Pan H."/>
            <person name="Reese J.T."/>
            <person name="Scharf M.E."/>
            <person name="Sun F."/>
            <person name="Vogel H."/>
            <person name="Xiao J."/>
            <person name="Yang W."/>
            <person name="Yang Z."/>
            <person name="Yang Z."/>
            <person name="Zhou J."/>
            <person name="Zhu J."/>
            <person name="Brent C.S."/>
            <person name="Elsik C.G."/>
            <person name="Goodisman M.A."/>
            <person name="Liberles D.A."/>
            <person name="Roe R.M."/>
            <person name="Vargo E.L."/>
            <person name="Vilcinskas A."/>
            <person name="Wang J."/>
            <person name="Bornberg-Bauer E."/>
            <person name="Korb J."/>
            <person name="Zhang G."/>
            <person name="Liebig J."/>
        </authorList>
    </citation>
    <scope>NUCLEOTIDE SEQUENCE [LARGE SCALE GENOMIC DNA]</scope>
    <source>
        <tissue evidence="2">Whole organism</tissue>
    </source>
</reference>
<protein>
    <submittedName>
        <fullName evidence="2">Uncharacterized protein</fullName>
    </submittedName>
</protein>
<dbReference type="InParanoid" id="A0A067RF18"/>
<dbReference type="AlphaFoldDB" id="A0A067RF18"/>
<keyword evidence="1" id="KW-1133">Transmembrane helix</keyword>
<organism evidence="2 3">
    <name type="scientific">Zootermopsis nevadensis</name>
    <name type="common">Dampwood termite</name>
    <dbReference type="NCBI Taxonomy" id="136037"/>
    <lineage>
        <taxon>Eukaryota</taxon>
        <taxon>Metazoa</taxon>
        <taxon>Ecdysozoa</taxon>
        <taxon>Arthropoda</taxon>
        <taxon>Hexapoda</taxon>
        <taxon>Insecta</taxon>
        <taxon>Pterygota</taxon>
        <taxon>Neoptera</taxon>
        <taxon>Polyneoptera</taxon>
        <taxon>Dictyoptera</taxon>
        <taxon>Blattodea</taxon>
        <taxon>Blattoidea</taxon>
        <taxon>Termitoidae</taxon>
        <taxon>Termopsidae</taxon>
        <taxon>Zootermopsis</taxon>
    </lineage>
</organism>
<gene>
    <name evidence="2" type="ORF">L798_02275</name>
</gene>
<keyword evidence="1" id="KW-0812">Transmembrane</keyword>
<evidence type="ECO:0000313" key="3">
    <source>
        <dbReference type="Proteomes" id="UP000027135"/>
    </source>
</evidence>
<sequence>MVHVWSSLGRGIIQTSGPTELPNNISTASGPHCLTTGATRWRHYIAILGAIVLAAVMMHP</sequence>
<name>A0A067RF18_ZOONE</name>
<feature type="transmembrane region" description="Helical" evidence="1">
    <location>
        <begin position="41"/>
        <end position="58"/>
    </location>
</feature>
<proteinExistence type="predicted"/>
<keyword evidence="1" id="KW-0472">Membrane</keyword>
<evidence type="ECO:0000313" key="2">
    <source>
        <dbReference type="EMBL" id="KDR22476.1"/>
    </source>
</evidence>
<accession>A0A067RF18</accession>